<dbReference type="EC" id="3.2.1.22" evidence="5"/>
<dbReference type="Gene3D" id="3.20.20.70">
    <property type="entry name" value="Aldolase class I"/>
    <property type="match status" value="1"/>
</dbReference>
<evidence type="ECO:0000256" key="3">
    <source>
        <dbReference type="ARBA" id="ARBA00022801"/>
    </source>
</evidence>
<evidence type="ECO:0000259" key="6">
    <source>
        <dbReference type="Pfam" id="PF17801"/>
    </source>
</evidence>
<keyword evidence="3 5" id="KW-0378">Hydrolase</keyword>
<evidence type="ECO:0000256" key="2">
    <source>
        <dbReference type="ARBA" id="ARBA00022729"/>
    </source>
</evidence>
<dbReference type="InterPro" id="IPR013780">
    <property type="entry name" value="Glyco_hydro_b"/>
</dbReference>
<dbReference type="EMBL" id="BAAAZK010000009">
    <property type="protein sequence ID" value="GAA4185860.1"/>
    <property type="molecule type" value="Genomic_DNA"/>
</dbReference>
<dbReference type="SUPFAM" id="SSF51011">
    <property type="entry name" value="Glycosyl hydrolase domain"/>
    <property type="match status" value="1"/>
</dbReference>
<keyword evidence="5" id="KW-1015">Disulfide bond</keyword>
<evidence type="ECO:0000313" key="8">
    <source>
        <dbReference type="Proteomes" id="UP001500167"/>
    </source>
</evidence>
<dbReference type="CDD" id="cd14792">
    <property type="entry name" value="GH27"/>
    <property type="match status" value="1"/>
</dbReference>
<dbReference type="Pfam" id="PF16499">
    <property type="entry name" value="Melibiase_2"/>
    <property type="match status" value="1"/>
</dbReference>
<dbReference type="InterPro" id="IPR013785">
    <property type="entry name" value="Aldolase_TIM"/>
</dbReference>
<dbReference type="RefSeq" id="WP_346088870.1">
    <property type="nucleotide sequence ID" value="NZ_BAAAZK010000009.1"/>
</dbReference>
<accession>A0ABP8AL97</accession>
<keyword evidence="8" id="KW-1185">Reference proteome</keyword>
<dbReference type="SUPFAM" id="SSF51445">
    <property type="entry name" value="(Trans)glycosidases"/>
    <property type="match status" value="1"/>
</dbReference>
<dbReference type="Gene3D" id="2.60.40.1180">
    <property type="entry name" value="Golgi alpha-mannosidase II"/>
    <property type="match status" value="1"/>
</dbReference>
<keyword evidence="4 5" id="KW-0326">Glycosidase</keyword>
<protein>
    <recommendedName>
        <fullName evidence="5">Alpha-galactosidase</fullName>
        <ecNumber evidence="5">3.2.1.22</ecNumber>
    </recommendedName>
    <alternativeName>
        <fullName evidence="5">Melibiase</fullName>
    </alternativeName>
</protein>
<dbReference type="Proteomes" id="UP001500167">
    <property type="component" value="Unassembled WGS sequence"/>
</dbReference>
<keyword evidence="2" id="KW-0732">Signal</keyword>
<dbReference type="PANTHER" id="PTHR11452">
    <property type="entry name" value="ALPHA-GALACTOSIDASE/ALPHA-N-ACETYLGALACTOSAMINIDASE"/>
    <property type="match status" value="1"/>
</dbReference>
<evidence type="ECO:0000256" key="1">
    <source>
        <dbReference type="ARBA" id="ARBA00009743"/>
    </source>
</evidence>
<sequence>MYLSNIRTLRLSCVLFVQLLVLNVVGQENKAPIMGWSSWNNFRIHINENLIKQQADALISTGLYQAGYRYINVDDGYFGGRDSHGKLYVDSTKFPNGMDSIAAYLHQKGLKAGLYSEGGRNTCGSIWDNDKKGIGAGMYGHEQQDAELFFKEWNFDFIKIDWCGGLEMKLNDQEQYSKIISAIRGVKPNARINICRWQFPGEWAIKLVDSWRISEDIRNNFGSVLAIIDLNKNLNQYSSPGHYNDMDMLQVGRGMTYEEDKTHFSMWCMLNSPLLAGNDLTKMSKETIAILTNRELIALNQDTAFKQAVFIGNDGTVDLWMKQLKGKNNTAIAMLNRSDKAVDYHLDSKKLQISPNTKVRDLWIKKDLGRLSNIKTLHIPPHGIVVLKTK</sequence>
<dbReference type="PRINTS" id="PR00740">
    <property type="entry name" value="GLHYDRLASE27"/>
</dbReference>
<feature type="domain" description="Alpha galactosidase C-terminal" evidence="6">
    <location>
        <begin position="314"/>
        <end position="388"/>
    </location>
</feature>
<dbReference type="InterPro" id="IPR041233">
    <property type="entry name" value="Melibiase_C"/>
</dbReference>
<name>A0ABP8AL97_9SPHI</name>
<dbReference type="PANTHER" id="PTHR11452:SF75">
    <property type="entry name" value="ALPHA-GALACTOSIDASE MEL1"/>
    <property type="match status" value="1"/>
</dbReference>
<comment type="similarity">
    <text evidence="1 5">Belongs to the glycosyl hydrolase 27 family.</text>
</comment>
<proteinExistence type="inferred from homology"/>
<reference evidence="8" key="1">
    <citation type="journal article" date="2019" name="Int. J. Syst. Evol. Microbiol.">
        <title>The Global Catalogue of Microorganisms (GCM) 10K type strain sequencing project: providing services to taxonomists for standard genome sequencing and annotation.</title>
        <authorList>
            <consortium name="The Broad Institute Genomics Platform"/>
            <consortium name="The Broad Institute Genome Sequencing Center for Infectious Disease"/>
            <person name="Wu L."/>
            <person name="Ma J."/>
        </authorList>
    </citation>
    <scope>NUCLEOTIDE SEQUENCE [LARGE SCALE GENOMIC DNA]</scope>
    <source>
        <strain evidence="8">JCM 16722</strain>
    </source>
</reference>
<evidence type="ECO:0000256" key="5">
    <source>
        <dbReference type="RuleBase" id="RU361168"/>
    </source>
</evidence>
<comment type="catalytic activity">
    <reaction evidence="5">
        <text>Hydrolysis of terminal, non-reducing alpha-D-galactose residues in alpha-D-galactosides, including galactose oligosaccharides, galactomannans and galactolipids.</text>
        <dbReference type="EC" id="3.2.1.22"/>
    </reaction>
</comment>
<comment type="caution">
    <text evidence="7">The sequence shown here is derived from an EMBL/GenBank/DDBJ whole genome shotgun (WGS) entry which is preliminary data.</text>
</comment>
<dbReference type="InterPro" id="IPR017853">
    <property type="entry name" value="GH"/>
</dbReference>
<evidence type="ECO:0000313" key="7">
    <source>
        <dbReference type="EMBL" id="GAA4185860.1"/>
    </source>
</evidence>
<evidence type="ECO:0000256" key="4">
    <source>
        <dbReference type="ARBA" id="ARBA00023295"/>
    </source>
</evidence>
<organism evidence="7 8">
    <name type="scientific">Sphingobacterium ginsenosidimutans</name>
    <dbReference type="NCBI Taxonomy" id="687845"/>
    <lineage>
        <taxon>Bacteria</taxon>
        <taxon>Pseudomonadati</taxon>
        <taxon>Bacteroidota</taxon>
        <taxon>Sphingobacteriia</taxon>
        <taxon>Sphingobacteriales</taxon>
        <taxon>Sphingobacteriaceae</taxon>
        <taxon>Sphingobacterium</taxon>
    </lineage>
</organism>
<dbReference type="Pfam" id="PF17801">
    <property type="entry name" value="Melibiase_C"/>
    <property type="match status" value="1"/>
</dbReference>
<dbReference type="InterPro" id="IPR002241">
    <property type="entry name" value="Glyco_hydro_27"/>
</dbReference>
<gene>
    <name evidence="7" type="ORF">GCM10022218_48350</name>
</gene>